<evidence type="ECO:0000256" key="1">
    <source>
        <dbReference type="ARBA" id="ARBA00007768"/>
    </source>
</evidence>
<dbReference type="Proteomes" id="UP000252254">
    <property type="component" value="Unassembled WGS sequence"/>
</dbReference>
<keyword evidence="4" id="KW-1185">Reference proteome</keyword>
<dbReference type="SUPFAM" id="SSF110395">
    <property type="entry name" value="CutC-like"/>
    <property type="match status" value="1"/>
</dbReference>
<dbReference type="EMBL" id="QNRI01000007">
    <property type="protein sequence ID" value="RBO97167.1"/>
    <property type="molecule type" value="Genomic_DNA"/>
</dbReference>
<dbReference type="STRING" id="200904.GCA_900168775_01005"/>
<dbReference type="Pfam" id="PF03932">
    <property type="entry name" value="CutC"/>
    <property type="match status" value="1"/>
</dbReference>
<evidence type="ECO:0000256" key="2">
    <source>
        <dbReference type="HAMAP-Rule" id="MF_00795"/>
    </source>
</evidence>
<evidence type="ECO:0000313" key="3">
    <source>
        <dbReference type="EMBL" id="RBO97167.1"/>
    </source>
</evidence>
<proteinExistence type="inferred from homology"/>
<sequence length="229" mass="25586">MKLEVIAQQAEEAKQAEQFGADRLELVSAINEGGLTPSYGTIKQVLQTINIPVQVMIRPHSYHFHYRSADLAIIYEDIKNVISLGGNRIVFGALTEDNKIDRATLETVLKLHSDLDITFHRAFDEVTDLTEAYHTLRNYKQVKRILTAGGASDCLTGKVKLKQLVSLEKETNGPVIMPGSGLSSTNMREIHQAVGASHYHFGKSVRMKQSYAESFDPISFIRIREKVGE</sequence>
<dbReference type="HAMAP" id="MF_00795">
    <property type="entry name" value="CutC"/>
    <property type="match status" value="1"/>
</dbReference>
<dbReference type="GO" id="GO:0005737">
    <property type="term" value="C:cytoplasm"/>
    <property type="evidence" value="ECO:0007669"/>
    <property type="project" value="UniProtKB-SubCell"/>
</dbReference>
<comment type="subcellular location">
    <subcellularLocation>
        <location evidence="2">Cytoplasm</location>
    </subcellularLocation>
</comment>
<reference evidence="3 4" key="1">
    <citation type="submission" date="2018-06" db="EMBL/GenBank/DDBJ databases">
        <title>Genomic Encyclopedia of Type Strains, Phase IV (KMG-IV): sequencing the most valuable type-strain genomes for metagenomic binning, comparative biology and taxonomic classification.</title>
        <authorList>
            <person name="Goeker M."/>
        </authorList>
    </citation>
    <scope>NUCLEOTIDE SEQUENCE [LARGE SCALE GENOMIC DNA]</scope>
    <source>
        <strain evidence="3 4">DSM 15140</strain>
    </source>
</reference>
<comment type="similarity">
    <text evidence="1 2">Belongs to the CutC family.</text>
</comment>
<accession>A0A366E4C4</accession>
<dbReference type="Gene3D" id="3.20.20.380">
    <property type="entry name" value="Copper homeostasis (CutC) domain"/>
    <property type="match status" value="1"/>
</dbReference>
<dbReference type="PANTHER" id="PTHR12598">
    <property type="entry name" value="COPPER HOMEOSTASIS PROTEIN CUTC"/>
    <property type="match status" value="1"/>
</dbReference>
<name>A0A366E4C4_9BACI</name>
<dbReference type="GO" id="GO:0005507">
    <property type="term" value="F:copper ion binding"/>
    <property type="evidence" value="ECO:0007669"/>
    <property type="project" value="TreeGrafter"/>
</dbReference>
<keyword evidence="2" id="KW-0963">Cytoplasm</keyword>
<gene>
    <name evidence="2" type="primary">cutC</name>
    <name evidence="3" type="ORF">DES48_10786</name>
</gene>
<dbReference type="OrthoDB" id="9815677at2"/>
<comment type="caution">
    <text evidence="2">Once thought to be involved in copper homeostasis, experiments in E.coli have shown this is not the case.</text>
</comment>
<dbReference type="RefSeq" id="WP_113869150.1">
    <property type="nucleotide sequence ID" value="NZ_BAABQN010000007.1"/>
</dbReference>
<organism evidence="3 4">
    <name type="scientific">Paraliobacillus ryukyuensis</name>
    <dbReference type="NCBI Taxonomy" id="200904"/>
    <lineage>
        <taxon>Bacteria</taxon>
        <taxon>Bacillati</taxon>
        <taxon>Bacillota</taxon>
        <taxon>Bacilli</taxon>
        <taxon>Bacillales</taxon>
        <taxon>Bacillaceae</taxon>
        <taxon>Paraliobacillus</taxon>
    </lineage>
</organism>
<dbReference type="AlphaFoldDB" id="A0A366E4C4"/>
<dbReference type="InterPro" id="IPR005627">
    <property type="entry name" value="CutC-like"/>
</dbReference>
<dbReference type="InterPro" id="IPR036822">
    <property type="entry name" value="CutC-like_dom_sf"/>
</dbReference>
<evidence type="ECO:0000313" key="4">
    <source>
        <dbReference type="Proteomes" id="UP000252254"/>
    </source>
</evidence>
<protein>
    <recommendedName>
        <fullName evidence="2">PF03932 family protein CutC</fullName>
    </recommendedName>
</protein>
<dbReference type="PANTHER" id="PTHR12598:SF0">
    <property type="entry name" value="COPPER HOMEOSTASIS PROTEIN CUTC HOMOLOG"/>
    <property type="match status" value="1"/>
</dbReference>
<comment type="caution">
    <text evidence="3">The sequence shown here is derived from an EMBL/GenBank/DDBJ whole genome shotgun (WGS) entry which is preliminary data.</text>
</comment>